<gene>
    <name evidence="1" type="ORF">EJ08DRAFT_337893</name>
</gene>
<protein>
    <submittedName>
        <fullName evidence="1">Uncharacterized protein</fullName>
    </submittedName>
</protein>
<dbReference type="AlphaFoldDB" id="A0A9P4P1A3"/>
<name>A0A9P4P1A3_9PEZI</name>
<accession>A0A9P4P1A3</accession>
<keyword evidence="2" id="KW-1185">Reference proteome</keyword>
<reference evidence="1" key="1">
    <citation type="journal article" date="2020" name="Stud. Mycol.">
        <title>101 Dothideomycetes genomes: a test case for predicting lifestyles and emergence of pathogens.</title>
        <authorList>
            <person name="Haridas S."/>
            <person name="Albert R."/>
            <person name="Binder M."/>
            <person name="Bloem J."/>
            <person name="Labutti K."/>
            <person name="Salamov A."/>
            <person name="Andreopoulos B."/>
            <person name="Baker S."/>
            <person name="Barry K."/>
            <person name="Bills G."/>
            <person name="Bluhm B."/>
            <person name="Cannon C."/>
            <person name="Castanera R."/>
            <person name="Culley D."/>
            <person name="Daum C."/>
            <person name="Ezra D."/>
            <person name="Gonzalez J."/>
            <person name="Henrissat B."/>
            <person name="Kuo A."/>
            <person name="Liang C."/>
            <person name="Lipzen A."/>
            <person name="Lutzoni F."/>
            <person name="Magnuson J."/>
            <person name="Mondo S."/>
            <person name="Nolan M."/>
            <person name="Ohm R."/>
            <person name="Pangilinan J."/>
            <person name="Park H.-J."/>
            <person name="Ramirez L."/>
            <person name="Alfaro M."/>
            <person name="Sun H."/>
            <person name="Tritt A."/>
            <person name="Yoshinaga Y."/>
            <person name="Zwiers L.-H."/>
            <person name="Turgeon B."/>
            <person name="Goodwin S."/>
            <person name="Spatafora J."/>
            <person name="Crous P."/>
            <person name="Grigoriev I."/>
        </authorList>
    </citation>
    <scope>NUCLEOTIDE SEQUENCE</scope>
    <source>
        <strain evidence="1">CBS 130266</strain>
    </source>
</reference>
<evidence type="ECO:0000313" key="2">
    <source>
        <dbReference type="Proteomes" id="UP000800235"/>
    </source>
</evidence>
<sequence>MIVRKSSLNSGGKMKNTVFRAWSTHSTAESGTSFRNIAVQALSEQELKSHPDVTLPLMGLRCIYSNHVKALNPSAWAGPIPHDRDFMVASFSLYEELRKKIPSHPLIRTEVLDANNFFKVQEDEFTYYVPESLDMIRARPTETQPQEEMDVSQMGEMFNQKATVKVTVENPIFAHLYPFLDAVRQPPPTAPTRDIVSLFHTSRSYQPLVEALKTLKDAHTTYSDINRGTPYPPEKLAHIAQQALVTVSRIYELIIPVFEPEEVDQKNGGMVCTDDVDDGDVVWEWLQDLEVGQQMKGSGGLAGWALVALEAADKAGVVTPMFEHLEKLKEYLERMIDTEDISQKETISKYRMKGGWWDNVA</sequence>
<comment type="caution">
    <text evidence="1">The sequence shown here is derived from an EMBL/GenBank/DDBJ whole genome shotgun (WGS) entry which is preliminary data.</text>
</comment>
<organism evidence="1 2">
    <name type="scientific">Tothia fuscella</name>
    <dbReference type="NCBI Taxonomy" id="1048955"/>
    <lineage>
        <taxon>Eukaryota</taxon>
        <taxon>Fungi</taxon>
        <taxon>Dikarya</taxon>
        <taxon>Ascomycota</taxon>
        <taxon>Pezizomycotina</taxon>
        <taxon>Dothideomycetes</taxon>
        <taxon>Pleosporomycetidae</taxon>
        <taxon>Venturiales</taxon>
        <taxon>Cylindrosympodiaceae</taxon>
        <taxon>Tothia</taxon>
    </lineage>
</organism>
<dbReference type="Proteomes" id="UP000800235">
    <property type="component" value="Unassembled WGS sequence"/>
</dbReference>
<evidence type="ECO:0000313" key="1">
    <source>
        <dbReference type="EMBL" id="KAF2435437.1"/>
    </source>
</evidence>
<proteinExistence type="predicted"/>
<dbReference type="EMBL" id="MU007013">
    <property type="protein sequence ID" value="KAF2435437.1"/>
    <property type="molecule type" value="Genomic_DNA"/>
</dbReference>